<feature type="domain" description="FAD-binding FR-type" evidence="11">
    <location>
        <begin position="12"/>
        <end position="112"/>
    </location>
</feature>
<comment type="cofactor">
    <cofactor evidence="9">
        <name>[2Fe-2S] cluster</name>
        <dbReference type="ChEBI" id="CHEBI:190135"/>
    </cofactor>
</comment>
<evidence type="ECO:0000256" key="9">
    <source>
        <dbReference type="ARBA" id="ARBA00034078"/>
    </source>
</evidence>
<keyword evidence="4 10" id="KW-0479">Metal-binding</keyword>
<dbReference type="PROSITE" id="PS51384">
    <property type="entry name" value="FAD_FR"/>
    <property type="match status" value="1"/>
</dbReference>
<feature type="binding site" evidence="10">
    <location>
        <position position="256"/>
    </location>
    <ligand>
        <name>[2Fe-2S] cluster</name>
        <dbReference type="ChEBI" id="CHEBI:190135"/>
    </ligand>
</feature>
<dbReference type="Gene3D" id="2.10.240.10">
    <property type="entry name" value="Dihydroorotate dehydrogenase, electron transfer subunit"/>
    <property type="match status" value="1"/>
</dbReference>
<dbReference type="Pfam" id="PF00175">
    <property type="entry name" value="NAD_binding_1"/>
    <property type="match status" value="1"/>
</dbReference>
<dbReference type="InterPro" id="IPR050353">
    <property type="entry name" value="PyrK_electron_transfer"/>
</dbReference>
<sequence>MGHFKGHGRSLMYPLPARIEKIAVETEDGLIKSFYLKLLDKAKSFERYRPGQFAMLSVPGKGECPIGIASAPGEKYLLFSVYRTGLVTDALHRLPEGTIIGLRGPLGNGYPLERFKGKNIVLIAGGFAITTLRATLVYLLNNQADYGEITLIYGARNPGLLLYKEELKSWQERKDLKIYLTIDREAPHWEGLVGFVPQITEKVAPQGKNAVALVCGPPVMIKFTLPILEKLGFRPEDIYLSLENRMRCGLGLCRHCNVGPALVCKDGPVFSLAEIKRLPPEY</sequence>
<dbReference type="PANTHER" id="PTHR43513">
    <property type="entry name" value="DIHYDROOROTATE DEHYDROGENASE B (NAD(+)), ELECTRON TRANSFER SUBUNIT"/>
    <property type="match status" value="1"/>
</dbReference>
<keyword evidence="1" id="KW-0813">Transport</keyword>
<dbReference type="Gene3D" id="2.40.30.10">
    <property type="entry name" value="Translation factors"/>
    <property type="match status" value="1"/>
</dbReference>
<evidence type="ECO:0000256" key="6">
    <source>
        <dbReference type="ARBA" id="ARBA00022982"/>
    </source>
</evidence>
<dbReference type="SUPFAM" id="SSF52343">
    <property type="entry name" value="Ferredoxin reductase-like, C-terminal NADP-linked domain"/>
    <property type="match status" value="1"/>
</dbReference>
<accession>A0A177E4Q0</accession>
<dbReference type="InterPro" id="IPR039261">
    <property type="entry name" value="FNR_nucleotide-bd"/>
</dbReference>
<dbReference type="PRINTS" id="PR00406">
    <property type="entry name" value="CYTB5RDTASE"/>
</dbReference>
<dbReference type="PIRSF" id="PIRSF006816">
    <property type="entry name" value="Cyc3_hyd_g"/>
    <property type="match status" value="1"/>
</dbReference>
<dbReference type="Pfam" id="PF10418">
    <property type="entry name" value="DHODB_Fe-S_bind"/>
    <property type="match status" value="1"/>
</dbReference>
<dbReference type="GO" id="GO:0016491">
    <property type="term" value="F:oxidoreductase activity"/>
    <property type="evidence" value="ECO:0007669"/>
    <property type="project" value="InterPro"/>
</dbReference>
<dbReference type="GO" id="GO:0050660">
    <property type="term" value="F:flavin adenine dinucleotide binding"/>
    <property type="evidence" value="ECO:0007669"/>
    <property type="project" value="InterPro"/>
</dbReference>
<dbReference type="InterPro" id="IPR037117">
    <property type="entry name" value="Dihydroorotate_DH_ele_sf"/>
</dbReference>
<feature type="binding site" evidence="10">
    <location>
        <position position="248"/>
    </location>
    <ligand>
        <name>[2Fe-2S] cluster</name>
        <dbReference type="ChEBI" id="CHEBI:190135"/>
    </ligand>
</feature>
<keyword evidence="6" id="KW-0249">Electron transport</keyword>
<dbReference type="PRINTS" id="PR00371">
    <property type="entry name" value="FPNCR"/>
</dbReference>
<keyword evidence="5" id="KW-0274">FAD</keyword>
<keyword evidence="13" id="KW-1185">Reference proteome</keyword>
<keyword evidence="8 10" id="KW-0411">Iron-sulfur</keyword>
<dbReference type="InterPro" id="IPR017938">
    <property type="entry name" value="Riboflavin_synthase-like_b-brl"/>
</dbReference>
<name>A0A177E4Q0_9BACT</name>
<reference evidence="12 13" key="1">
    <citation type="submission" date="2016-02" db="EMBL/GenBank/DDBJ databases">
        <title>Draft genome sequence of Thermodesulfatator sp. S606.</title>
        <authorList>
            <person name="Lai Q."/>
            <person name="Cao J."/>
            <person name="Dupont S."/>
            <person name="Shao Z."/>
            <person name="Jebbar M."/>
            <person name="Alain K."/>
        </authorList>
    </citation>
    <scope>NUCLEOTIDE SEQUENCE [LARGE SCALE GENOMIC DNA]</scope>
    <source>
        <strain evidence="12 13">S606</strain>
    </source>
</reference>
<evidence type="ECO:0000256" key="3">
    <source>
        <dbReference type="ARBA" id="ARBA00022714"/>
    </source>
</evidence>
<keyword evidence="2" id="KW-0285">Flavoprotein</keyword>
<dbReference type="InterPro" id="IPR017927">
    <property type="entry name" value="FAD-bd_FR_type"/>
</dbReference>
<comment type="caution">
    <text evidence="12">The sequence shown here is derived from an EMBL/GenBank/DDBJ whole genome shotgun (WGS) entry which is preliminary data.</text>
</comment>
<dbReference type="InterPro" id="IPR008333">
    <property type="entry name" value="Cbr1-like_FAD-bd_dom"/>
</dbReference>
<dbReference type="SUPFAM" id="SSF63380">
    <property type="entry name" value="Riboflavin synthase domain-like"/>
    <property type="match status" value="1"/>
</dbReference>
<evidence type="ECO:0000256" key="7">
    <source>
        <dbReference type="ARBA" id="ARBA00023004"/>
    </source>
</evidence>
<proteinExistence type="predicted"/>
<keyword evidence="3 10" id="KW-0001">2Fe-2S</keyword>
<dbReference type="Proteomes" id="UP000076964">
    <property type="component" value="Unassembled WGS sequence"/>
</dbReference>
<evidence type="ECO:0000313" key="12">
    <source>
        <dbReference type="EMBL" id="OAG26768.1"/>
    </source>
</evidence>
<evidence type="ECO:0000256" key="8">
    <source>
        <dbReference type="ARBA" id="ARBA00023014"/>
    </source>
</evidence>
<dbReference type="InterPro" id="IPR019480">
    <property type="entry name" value="Dihydroorotate_DH_Fe-S-bd"/>
</dbReference>
<evidence type="ECO:0000256" key="10">
    <source>
        <dbReference type="PIRSR" id="PIRSR006816-2"/>
    </source>
</evidence>
<dbReference type="EMBL" id="LSFI01000070">
    <property type="protein sequence ID" value="OAG26768.1"/>
    <property type="molecule type" value="Genomic_DNA"/>
</dbReference>
<keyword evidence="7 10" id="KW-0408">Iron</keyword>
<comment type="cofactor">
    <cofactor evidence="10">
        <name>[2Fe-2S] cluster</name>
        <dbReference type="ChEBI" id="CHEBI:190135"/>
    </cofactor>
    <text evidence="10">Binds 1 [2Fe-2S] cluster per subunit.</text>
</comment>
<organism evidence="12 13">
    <name type="scientific">Thermodesulfatator autotrophicus</name>
    <dbReference type="NCBI Taxonomy" id="1795632"/>
    <lineage>
        <taxon>Bacteria</taxon>
        <taxon>Pseudomonadati</taxon>
        <taxon>Thermodesulfobacteriota</taxon>
        <taxon>Thermodesulfobacteria</taxon>
        <taxon>Thermodesulfobacteriales</taxon>
        <taxon>Thermodesulfatatoraceae</taxon>
        <taxon>Thermodesulfatator</taxon>
    </lineage>
</organism>
<evidence type="ECO:0000313" key="13">
    <source>
        <dbReference type="Proteomes" id="UP000076964"/>
    </source>
</evidence>
<evidence type="ECO:0000256" key="2">
    <source>
        <dbReference type="ARBA" id="ARBA00022630"/>
    </source>
</evidence>
<evidence type="ECO:0000259" key="11">
    <source>
        <dbReference type="PROSITE" id="PS51384"/>
    </source>
</evidence>
<dbReference type="Pfam" id="PF00970">
    <property type="entry name" value="FAD_binding_6"/>
    <property type="match status" value="1"/>
</dbReference>
<feature type="binding site" evidence="10">
    <location>
        <position position="253"/>
    </location>
    <ligand>
        <name>[2Fe-2S] cluster</name>
        <dbReference type="ChEBI" id="CHEBI:190135"/>
    </ligand>
</feature>
<dbReference type="InterPro" id="IPR001433">
    <property type="entry name" value="OxRdtase_FAD/NAD-bd"/>
</dbReference>
<evidence type="ECO:0000256" key="1">
    <source>
        <dbReference type="ARBA" id="ARBA00022448"/>
    </source>
</evidence>
<dbReference type="InterPro" id="IPR012165">
    <property type="entry name" value="Cyt_c3_hydrogenase_gsu"/>
</dbReference>
<gene>
    <name evidence="12" type="ORF">TH606_10570</name>
</gene>
<dbReference type="InterPro" id="IPR001709">
    <property type="entry name" value="Flavoprot_Pyr_Nucl_cyt_Rdtase"/>
</dbReference>
<feature type="binding site" evidence="10">
    <location>
        <position position="264"/>
    </location>
    <ligand>
        <name>[2Fe-2S] cluster</name>
        <dbReference type="ChEBI" id="CHEBI:190135"/>
    </ligand>
</feature>
<protein>
    <submittedName>
        <fullName evidence="12">Heterodisulfide reductase subunit F</fullName>
    </submittedName>
</protein>
<dbReference type="GO" id="GO:0051537">
    <property type="term" value="F:2 iron, 2 sulfur cluster binding"/>
    <property type="evidence" value="ECO:0007669"/>
    <property type="project" value="UniProtKB-KW"/>
</dbReference>
<dbReference type="GO" id="GO:0006221">
    <property type="term" value="P:pyrimidine nucleotide biosynthetic process"/>
    <property type="evidence" value="ECO:0007669"/>
    <property type="project" value="InterPro"/>
</dbReference>
<dbReference type="PANTHER" id="PTHR43513:SF1">
    <property type="entry name" value="ANAEROBIC SULFITE REDUCTASE SUBUNIT B"/>
    <property type="match status" value="1"/>
</dbReference>
<dbReference type="AlphaFoldDB" id="A0A177E4Q0"/>
<dbReference type="CDD" id="cd06221">
    <property type="entry name" value="sulfite_reductase_like"/>
    <property type="match status" value="1"/>
</dbReference>
<evidence type="ECO:0000256" key="4">
    <source>
        <dbReference type="ARBA" id="ARBA00022723"/>
    </source>
</evidence>
<dbReference type="STRING" id="1795632.TH606_10570"/>
<dbReference type="Gene3D" id="3.40.50.80">
    <property type="entry name" value="Nucleotide-binding domain of ferredoxin-NADP reductase (FNR) module"/>
    <property type="match status" value="1"/>
</dbReference>
<evidence type="ECO:0000256" key="5">
    <source>
        <dbReference type="ARBA" id="ARBA00022827"/>
    </source>
</evidence>
<dbReference type="GO" id="GO:0046872">
    <property type="term" value="F:metal ion binding"/>
    <property type="evidence" value="ECO:0007669"/>
    <property type="project" value="UniProtKB-KW"/>
</dbReference>